<feature type="domain" description="Metallo-beta-lactamase" evidence="5">
    <location>
        <begin position="16"/>
        <end position="187"/>
    </location>
</feature>
<dbReference type="GO" id="GO:0046872">
    <property type="term" value="F:metal ion binding"/>
    <property type="evidence" value="ECO:0007669"/>
    <property type="project" value="UniProtKB-KW"/>
</dbReference>
<dbReference type="InterPro" id="IPR051453">
    <property type="entry name" value="MBL_Glyoxalase_II"/>
</dbReference>
<proteinExistence type="predicted"/>
<gene>
    <name evidence="6" type="ORF">IAD28_01945</name>
</gene>
<organism evidence="6 7">
    <name type="scientific">Candidatus Faeciplasma avium</name>
    <dbReference type="NCBI Taxonomy" id="2840798"/>
    <lineage>
        <taxon>Bacteria</taxon>
        <taxon>Bacillati</taxon>
        <taxon>Bacillota</taxon>
        <taxon>Clostridia</taxon>
        <taxon>Eubacteriales</taxon>
        <taxon>Oscillospiraceae</taxon>
        <taxon>Oscillospiraceae incertae sedis</taxon>
        <taxon>Candidatus Faeciplasma</taxon>
    </lineage>
</organism>
<reference evidence="6" key="2">
    <citation type="journal article" date="2021" name="PeerJ">
        <title>Extensive microbial diversity within the chicken gut microbiome revealed by metagenomics and culture.</title>
        <authorList>
            <person name="Gilroy R."/>
            <person name="Ravi A."/>
            <person name="Getino M."/>
            <person name="Pursley I."/>
            <person name="Horton D.L."/>
            <person name="Alikhan N.F."/>
            <person name="Baker D."/>
            <person name="Gharbi K."/>
            <person name="Hall N."/>
            <person name="Watson M."/>
            <person name="Adriaenssens E.M."/>
            <person name="Foster-Nyarko E."/>
            <person name="Jarju S."/>
            <person name="Secka A."/>
            <person name="Antonio M."/>
            <person name="Oren A."/>
            <person name="Chaudhuri R.R."/>
            <person name="La Ragione R."/>
            <person name="Hildebrand F."/>
            <person name="Pallen M.J."/>
        </authorList>
    </citation>
    <scope>NUCLEOTIDE SEQUENCE</scope>
    <source>
        <strain evidence="6">1370</strain>
    </source>
</reference>
<keyword evidence="3" id="KW-0378">Hydrolase</keyword>
<comment type="cofactor">
    <cofactor evidence="1">
        <name>Zn(2+)</name>
        <dbReference type="ChEBI" id="CHEBI:29105"/>
    </cofactor>
</comment>
<evidence type="ECO:0000256" key="3">
    <source>
        <dbReference type="ARBA" id="ARBA00022801"/>
    </source>
</evidence>
<evidence type="ECO:0000313" key="7">
    <source>
        <dbReference type="Proteomes" id="UP000823960"/>
    </source>
</evidence>
<protein>
    <submittedName>
        <fullName evidence="6">MBL fold metallo-hydrolase</fullName>
    </submittedName>
</protein>
<comment type="caution">
    <text evidence="6">The sequence shown here is derived from an EMBL/GenBank/DDBJ whole genome shotgun (WGS) entry which is preliminary data.</text>
</comment>
<sequence>MDNIIVKPVRDLGFCMTNSYIVSLGGDAVLIDAPDEPERLLDLASGLKIRALLLTHGHIDHILAVNEIKKRTGCPVYISRADSGMLKSSRDSLADYLGLPFEPVTDAAVFSDNEVIAAGELTVRTIPSPGHTPGSACFLIGKSLFTGDTLFKGSIGRDFGWSGYYRIFDSIRSLYSLGGEYTVYPGHGEATTLSDELRSNPFLFGLFDSGRGE</sequence>
<evidence type="ECO:0000256" key="2">
    <source>
        <dbReference type="ARBA" id="ARBA00022723"/>
    </source>
</evidence>
<dbReference type="GO" id="GO:0016787">
    <property type="term" value="F:hydrolase activity"/>
    <property type="evidence" value="ECO:0007669"/>
    <property type="project" value="UniProtKB-KW"/>
</dbReference>
<dbReference type="PANTHER" id="PTHR46233">
    <property type="entry name" value="HYDROXYACYLGLUTATHIONE HYDROLASE GLOC"/>
    <property type="match status" value="1"/>
</dbReference>
<evidence type="ECO:0000256" key="4">
    <source>
        <dbReference type="ARBA" id="ARBA00022833"/>
    </source>
</evidence>
<dbReference type="EMBL" id="DVOL01000026">
    <property type="protein sequence ID" value="HIV10441.1"/>
    <property type="molecule type" value="Genomic_DNA"/>
</dbReference>
<dbReference type="SMART" id="SM00849">
    <property type="entry name" value="Lactamase_B"/>
    <property type="match status" value="1"/>
</dbReference>
<dbReference type="InterPro" id="IPR036866">
    <property type="entry name" value="RibonucZ/Hydroxyglut_hydro"/>
</dbReference>
<dbReference type="Pfam" id="PF00753">
    <property type="entry name" value="Lactamase_B"/>
    <property type="match status" value="1"/>
</dbReference>
<keyword evidence="4" id="KW-0862">Zinc</keyword>
<keyword evidence="2" id="KW-0479">Metal-binding</keyword>
<evidence type="ECO:0000313" key="6">
    <source>
        <dbReference type="EMBL" id="HIV10441.1"/>
    </source>
</evidence>
<dbReference type="SUPFAM" id="SSF56281">
    <property type="entry name" value="Metallo-hydrolase/oxidoreductase"/>
    <property type="match status" value="1"/>
</dbReference>
<dbReference type="CDD" id="cd06262">
    <property type="entry name" value="metallo-hydrolase-like_MBL-fold"/>
    <property type="match status" value="1"/>
</dbReference>
<dbReference type="AlphaFoldDB" id="A0A9D1NPH4"/>
<reference evidence="6" key="1">
    <citation type="submission" date="2020-10" db="EMBL/GenBank/DDBJ databases">
        <authorList>
            <person name="Gilroy R."/>
        </authorList>
    </citation>
    <scope>NUCLEOTIDE SEQUENCE</scope>
    <source>
        <strain evidence="6">1370</strain>
    </source>
</reference>
<dbReference type="Gene3D" id="3.60.15.10">
    <property type="entry name" value="Ribonuclease Z/Hydroxyacylglutathione hydrolase-like"/>
    <property type="match status" value="1"/>
</dbReference>
<dbReference type="InterPro" id="IPR001279">
    <property type="entry name" value="Metallo-B-lactamas"/>
</dbReference>
<dbReference type="PANTHER" id="PTHR46233:SF3">
    <property type="entry name" value="HYDROXYACYLGLUTATHIONE HYDROLASE GLOC"/>
    <property type="match status" value="1"/>
</dbReference>
<dbReference type="Proteomes" id="UP000823960">
    <property type="component" value="Unassembled WGS sequence"/>
</dbReference>
<name>A0A9D1NPH4_9FIRM</name>
<accession>A0A9D1NPH4</accession>
<evidence type="ECO:0000259" key="5">
    <source>
        <dbReference type="SMART" id="SM00849"/>
    </source>
</evidence>
<evidence type="ECO:0000256" key="1">
    <source>
        <dbReference type="ARBA" id="ARBA00001947"/>
    </source>
</evidence>